<dbReference type="OrthoDB" id="196131at2759"/>
<keyword evidence="2" id="KW-0547">Nucleotide-binding</keyword>
<dbReference type="GO" id="GO:0004386">
    <property type="term" value="F:helicase activity"/>
    <property type="evidence" value="ECO:0007669"/>
    <property type="project" value="UniProtKB-KW"/>
</dbReference>
<keyword evidence="5" id="KW-1185">Reference proteome</keyword>
<dbReference type="PROSITE" id="PS51192">
    <property type="entry name" value="HELICASE_ATP_BIND_1"/>
    <property type="match status" value="1"/>
</dbReference>
<accession>A0A6S7KJ54</accession>
<dbReference type="InterPro" id="IPR027417">
    <property type="entry name" value="P-loop_NTPase"/>
</dbReference>
<dbReference type="EMBL" id="CACRXK020034064">
    <property type="protein sequence ID" value="CAB4044138.1"/>
    <property type="molecule type" value="Genomic_DNA"/>
</dbReference>
<dbReference type="SUPFAM" id="SSF52540">
    <property type="entry name" value="P-loop containing nucleoside triphosphate hydrolases"/>
    <property type="match status" value="1"/>
</dbReference>
<evidence type="ECO:0000313" key="4">
    <source>
        <dbReference type="EMBL" id="CAB4044138.1"/>
    </source>
</evidence>
<proteinExistence type="predicted"/>
<keyword evidence="1" id="KW-0378">Hydrolase</keyword>
<dbReference type="Gene3D" id="3.40.50.300">
    <property type="entry name" value="P-loop containing nucleotide triphosphate hydrolases"/>
    <property type="match status" value="1"/>
</dbReference>
<feature type="domain" description="Helicase ATP-binding" evidence="3">
    <location>
        <begin position="24"/>
        <end position="108"/>
    </location>
</feature>
<dbReference type="Pfam" id="PF00270">
    <property type="entry name" value="DEAD"/>
    <property type="match status" value="1"/>
</dbReference>
<organism evidence="4 5">
    <name type="scientific">Paramuricea clavata</name>
    <name type="common">Red gorgonian</name>
    <name type="synonym">Violescent sea-whip</name>
    <dbReference type="NCBI Taxonomy" id="317549"/>
    <lineage>
        <taxon>Eukaryota</taxon>
        <taxon>Metazoa</taxon>
        <taxon>Cnidaria</taxon>
        <taxon>Anthozoa</taxon>
        <taxon>Octocorallia</taxon>
        <taxon>Malacalcyonacea</taxon>
        <taxon>Plexauridae</taxon>
        <taxon>Paramuricea</taxon>
    </lineage>
</organism>
<dbReference type="InterPro" id="IPR014001">
    <property type="entry name" value="Helicase_ATP-bd"/>
</dbReference>
<dbReference type="AlphaFoldDB" id="A0A6S7KJ54"/>
<protein>
    <submittedName>
        <fullName evidence="4">Vasa-related 1, partial</fullName>
    </submittedName>
</protein>
<name>A0A6S7KJ54_PARCT</name>
<keyword evidence="2" id="KW-0067">ATP-binding</keyword>
<evidence type="ECO:0000313" key="5">
    <source>
        <dbReference type="Proteomes" id="UP001152795"/>
    </source>
</evidence>
<keyword evidence="2" id="KW-0347">Helicase</keyword>
<dbReference type="PANTHER" id="PTHR47958">
    <property type="entry name" value="ATP-DEPENDENT RNA HELICASE DBP3"/>
    <property type="match status" value="1"/>
</dbReference>
<evidence type="ECO:0000256" key="1">
    <source>
        <dbReference type="ARBA" id="ARBA00022801"/>
    </source>
</evidence>
<gene>
    <name evidence="4" type="ORF">PACLA_8A060001</name>
</gene>
<dbReference type="GO" id="GO:0005524">
    <property type="term" value="F:ATP binding"/>
    <property type="evidence" value="ECO:0007669"/>
    <property type="project" value="InterPro"/>
</dbReference>
<sequence length="108" mass="11461">MAGMVNNRLAEASYLGGDAPCPAALCIAPTRELASQIFTEALKFSTGTYLRPVVCYGGVSVAHQLSRLERGCHILIGTPGRLLDFAGRNRVSGSFLGFSSFKNLTPVV</sequence>
<dbReference type="Proteomes" id="UP001152795">
    <property type="component" value="Unassembled WGS sequence"/>
</dbReference>
<dbReference type="GO" id="GO:0016787">
    <property type="term" value="F:hydrolase activity"/>
    <property type="evidence" value="ECO:0007669"/>
    <property type="project" value="UniProtKB-KW"/>
</dbReference>
<evidence type="ECO:0000259" key="3">
    <source>
        <dbReference type="PROSITE" id="PS51192"/>
    </source>
</evidence>
<comment type="caution">
    <text evidence="4">The sequence shown here is derived from an EMBL/GenBank/DDBJ whole genome shotgun (WGS) entry which is preliminary data.</text>
</comment>
<evidence type="ECO:0000256" key="2">
    <source>
        <dbReference type="ARBA" id="ARBA00022806"/>
    </source>
</evidence>
<dbReference type="InterPro" id="IPR011545">
    <property type="entry name" value="DEAD/DEAH_box_helicase_dom"/>
</dbReference>
<dbReference type="GO" id="GO:0003676">
    <property type="term" value="F:nucleic acid binding"/>
    <property type="evidence" value="ECO:0007669"/>
    <property type="project" value="InterPro"/>
</dbReference>
<reference evidence="4" key="1">
    <citation type="submission" date="2020-04" db="EMBL/GenBank/DDBJ databases">
        <authorList>
            <person name="Alioto T."/>
            <person name="Alioto T."/>
            <person name="Gomez Garrido J."/>
        </authorList>
    </citation>
    <scope>NUCLEOTIDE SEQUENCE</scope>
    <source>
        <strain evidence="4">A484AB</strain>
    </source>
</reference>